<dbReference type="Proteomes" id="UP001314170">
    <property type="component" value="Unassembled WGS sequence"/>
</dbReference>
<comment type="caution">
    <text evidence="1">The sequence shown here is derived from an EMBL/GenBank/DDBJ whole genome shotgun (WGS) entry which is preliminary data.</text>
</comment>
<dbReference type="EMBL" id="CAWUPB010001197">
    <property type="protein sequence ID" value="CAK7356301.1"/>
    <property type="molecule type" value="Genomic_DNA"/>
</dbReference>
<proteinExistence type="predicted"/>
<accession>A0AAV1SRZ8</accession>
<protein>
    <submittedName>
        <fullName evidence="1">Uncharacterized protein</fullName>
    </submittedName>
</protein>
<name>A0AAV1SRZ8_9ROSI</name>
<keyword evidence="2" id="KW-1185">Reference proteome</keyword>
<organism evidence="1 2">
    <name type="scientific">Dovyalis caffra</name>
    <dbReference type="NCBI Taxonomy" id="77055"/>
    <lineage>
        <taxon>Eukaryota</taxon>
        <taxon>Viridiplantae</taxon>
        <taxon>Streptophyta</taxon>
        <taxon>Embryophyta</taxon>
        <taxon>Tracheophyta</taxon>
        <taxon>Spermatophyta</taxon>
        <taxon>Magnoliopsida</taxon>
        <taxon>eudicotyledons</taxon>
        <taxon>Gunneridae</taxon>
        <taxon>Pentapetalae</taxon>
        <taxon>rosids</taxon>
        <taxon>fabids</taxon>
        <taxon>Malpighiales</taxon>
        <taxon>Salicaceae</taxon>
        <taxon>Flacourtieae</taxon>
        <taxon>Dovyalis</taxon>
    </lineage>
</organism>
<gene>
    <name evidence="1" type="ORF">DCAF_LOCUS26572</name>
</gene>
<evidence type="ECO:0000313" key="1">
    <source>
        <dbReference type="EMBL" id="CAK7356301.1"/>
    </source>
</evidence>
<dbReference type="AlphaFoldDB" id="A0AAV1SRZ8"/>
<evidence type="ECO:0000313" key="2">
    <source>
        <dbReference type="Proteomes" id="UP001314170"/>
    </source>
</evidence>
<sequence>MCLQNCGVEHLSVEEAVAADESLLIYCKPVELYNILGRRAQDNPSSGTGNFAWNAIQFDICSFGLAHVAAWTE</sequence>
<reference evidence="1 2" key="1">
    <citation type="submission" date="2024-01" db="EMBL/GenBank/DDBJ databases">
        <authorList>
            <person name="Waweru B."/>
        </authorList>
    </citation>
    <scope>NUCLEOTIDE SEQUENCE [LARGE SCALE GENOMIC DNA]</scope>
</reference>